<sequence length="454" mass="47537">MINIFEVNETNKMIEQENLDVRTITMGISLLDCIDSDLQQVNRKIYDKITTLARNLVKTGDEISGEYGIPVVNKRISVTPIALVGGAACKAPEDFVTLAETLDRAAKEVGVNFIGGYSALVSKGMTKADEMLIRSIPEALAATERVCSSINLGSSKTGINMDAVKLMGEIVLATAQATREQDSLGCAKLVVFCNAPDDNPFMAGAFHGVTEADAIINVGVSGPGVVKTALEKVRGKDFEVLCETIKKTAFKVTRVGQLVAQEASKRLGIPFGIVDLSLAPTPAIGDSVADILHEIGVEYAGAPGTTAALALLNDQVKKGGVMASSYVGGLSGAFIPVSEDQGMIDAVNANALTIEKLEAMTCVCSVGLDMIAIPGDTKASTIAGIIADECAIGMVNQKTTAVRLIPVIGKGVGETVEFGGLLGYAPIMPVNPYSCEAFVNRGGRIPAPIHSFKN</sequence>
<protein>
    <recommendedName>
        <fullName evidence="1">UPF0210 protein K340107D12_26130</fullName>
    </recommendedName>
</protein>
<dbReference type="Gene3D" id="3.20.70.20">
    <property type="match status" value="1"/>
</dbReference>
<accession>A0ABQ0BTE2</accession>
<dbReference type="SUPFAM" id="SSF51998">
    <property type="entry name" value="PFL-like glycyl radical enzymes"/>
    <property type="match status" value="1"/>
</dbReference>
<keyword evidence="3" id="KW-1185">Reference proteome</keyword>
<dbReference type="InterPro" id="IPR007841">
    <property type="entry name" value="UPF0210"/>
</dbReference>
<dbReference type="HAMAP" id="MF_01221">
    <property type="entry name" value="UPF0210"/>
    <property type="match status" value="1"/>
</dbReference>
<dbReference type="PANTHER" id="PTHR37560:SF1">
    <property type="entry name" value="UPF0210 PROTEIN MJ1665"/>
    <property type="match status" value="1"/>
</dbReference>
<dbReference type="RefSeq" id="WP_033143376.1">
    <property type="nucleotide sequence ID" value="NZ_AP031413.1"/>
</dbReference>
<dbReference type="EMBL" id="BAABZQ010000001">
    <property type="protein sequence ID" value="GAA6499797.1"/>
    <property type="molecule type" value="Genomic_DNA"/>
</dbReference>
<evidence type="ECO:0000256" key="1">
    <source>
        <dbReference type="HAMAP-Rule" id="MF_01221"/>
    </source>
</evidence>
<gene>
    <name evidence="2" type="ORF">K340107D12_26130</name>
</gene>
<dbReference type="Pfam" id="PF05167">
    <property type="entry name" value="DUF711"/>
    <property type="match status" value="1"/>
</dbReference>
<organism evidence="2 3">
    <name type="scientific">Blautia parvula</name>
    <dbReference type="NCBI Taxonomy" id="2877527"/>
    <lineage>
        <taxon>Bacteria</taxon>
        <taxon>Bacillati</taxon>
        <taxon>Bacillota</taxon>
        <taxon>Clostridia</taxon>
        <taxon>Lachnospirales</taxon>
        <taxon>Lachnospiraceae</taxon>
        <taxon>Blautia</taxon>
    </lineage>
</organism>
<comment type="similarity">
    <text evidence="1">Belongs to the UPF0210 family.</text>
</comment>
<evidence type="ECO:0000313" key="2">
    <source>
        <dbReference type="EMBL" id="GAA6499797.1"/>
    </source>
</evidence>
<dbReference type="NCBIfam" id="NF003700">
    <property type="entry name" value="PRK05313.1"/>
    <property type="match status" value="1"/>
</dbReference>
<name>A0ABQ0BTE2_9FIRM</name>
<comment type="caution">
    <text evidence="2">The sequence shown here is derived from an EMBL/GenBank/DDBJ whole genome shotgun (WGS) entry which is preliminary data.</text>
</comment>
<comment type="subunit">
    <text evidence="1">Homodimer.</text>
</comment>
<proteinExistence type="inferred from homology"/>
<evidence type="ECO:0000313" key="3">
    <source>
        <dbReference type="Proteomes" id="UP001600941"/>
    </source>
</evidence>
<dbReference type="Proteomes" id="UP001600941">
    <property type="component" value="Unassembled WGS sequence"/>
</dbReference>
<dbReference type="PANTHER" id="PTHR37560">
    <property type="entry name" value="UPF0210 PROTEIN SPR0218"/>
    <property type="match status" value="1"/>
</dbReference>
<reference evidence="2 3" key="1">
    <citation type="submission" date="2024-04" db="EMBL/GenBank/DDBJ databases">
        <title>Defined microbial consortia suppress multidrug-resistant proinflammatory Enterobacteriaceae via ecological control.</title>
        <authorList>
            <person name="Furuichi M."/>
            <person name="Kawaguchi T."/>
            <person name="Pust M."/>
            <person name="Yasuma K."/>
            <person name="Plichta D."/>
            <person name="Hasegawa N."/>
            <person name="Ohya T."/>
            <person name="Bhattarai S."/>
            <person name="Sasajima S."/>
            <person name="Aoto Y."/>
            <person name="Tuganbaev T."/>
            <person name="Yaginuma M."/>
            <person name="Ueda M."/>
            <person name="Okahashi N."/>
            <person name="Amafuji K."/>
            <person name="Kiridooshi Y."/>
            <person name="Sugita K."/>
            <person name="Strazar M."/>
            <person name="Skelly A."/>
            <person name="Suda W."/>
            <person name="Hattori M."/>
            <person name="Nakamoto N."/>
            <person name="Caballero S."/>
            <person name="Norman J."/>
            <person name="Olle B."/>
            <person name="Tanoue T."/>
            <person name="Arita M."/>
            <person name="Bucci V."/>
            <person name="Atarashi K."/>
            <person name="Xavier R."/>
            <person name="Honda K."/>
        </authorList>
    </citation>
    <scope>NUCLEOTIDE SEQUENCE [LARGE SCALE GENOMIC DNA]</scope>
    <source>
        <strain evidence="3">k34-0107-D12</strain>
    </source>
</reference>
<dbReference type="CDD" id="cd08025">
    <property type="entry name" value="RNR_PFL_like_DUF711"/>
    <property type="match status" value="1"/>
</dbReference>